<keyword evidence="1" id="KW-0732">Signal</keyword>
<gene>
    <name evidence="2" type="ORF">MSPICULIGERA_LOCUS10126</name>
</gene>
<dbReference type="Proteomes" id="UP001177023">
    <property type="component" value="Unassembled WGS sequence"/>
</dbReference>
<keyword evidence="3" id="KW-1185">Reference proteome</keyword>
<protein>
    <submittedName>
        <fullName evidence="2">Uncharacterized protein</fullName>
    </submittedName>
</protein>
<accession>A0AA36CMA6</accession>
<dbReference type="AlphaFoldDB" id="A0AA36CMA6"/>
<sequence length="203" mass="22613">MWRLLLLIAIWDSPWMTERPLRTELMVNAVEVPEIRTVNNPVAPDPTIKDEADEPFQDPCVGYQWMAKTSNDVDLERALDKIIQISCDGEVQKEQYRTLDVCLNEDQTSDVKVCEAEADTTDCKLLRSRFACVVWTANDRCNASEVQYLASKLQIKLLASRLPPAINACVQAIYSHLAELKLTTTPAPSTTPVSATATATKTG</sequence>
<evidence type="ECO:0000313" key="2">
    <source>
        <dbReference type="EMBL" id="CAJ0571726.1"/>
    </source>
</evidence>
<reference evidence="2" key="1">
    <citation type="submission" date="2023-06" db="EMBL/GenBank/DDBJ databases">
        <authorList>
            <person name="Delattre M."/>
        </authorList>
    </citation>
    <scope>NUCLEOTIDE SEQUENCE</scope>
    <source>
        <strain evidence="2">AF72</strain>
    </source>
</reference>
<comment type="caution">
    <text evidence="2">The sequence shown here is derived from an EMBL/GenBank/DDBJ whole genome shotgun (WGS) entry which is preliminary data.</text>
</comment>
<evidence type="ECO:0000256" key="1">
    <source>
        <dbReference type="SAM" id="SignalP"/>
    </source>
</evidence>
<feature type="chain" id="PRO_5041365213" evidence="1">
    <location>
        <begin position="18"/>
        <end position="203"/>
    </location>
</feature>
<evidence type="ECO:0000313" key="3">
    <source>
        <dbReference type="Proteomes" id="UP001177023"/>
    </source>
</evidence>
<proteinExistence type="predicted"/>
<dbReference type="EMBL" id="CATQJA010002580">
    <property type="protein sequence ID" value="CAJ0571726.1"/>
    <property type="molecule type" value="Genomic_DNA"/>
</dbReference>
<organism evidence="2 3">
    <name type="scientific">Mesorhabditis spiculigera</name>
    <dbReference type="NCBI Taxonomy" id="96644"/>
    <lineage>
        <taxon>Eukaryota</taxon>
        <taxon>Metazoa</taxon>
        <taxon>Ecdysozoa</taxon>
        <taxon>Nematoda</taxon>
        <taxon>Chromadorea</taxon>
        <taxon>Rhabditida</taxon>
        <taxon>Rhabditina</taxon>
        <taxon>Rhabditomorpha</taxon>
        <taxon>Rhabditoidea</taxon>
        <taxon>Rhabditidae</taxon>
        <taxon>Mesorhabditinae</taxon>
        <taxon>Mesorhabditis</taxon>
    </lineage>
</organism>
<feature type="signal peptide" evidence="1">
    <location>
        <begin position="1"/>
        <end position="17"/>
    </location>
</feature>
<name>A0AA36CMA6_9BILA</name>
<feature type="non-terminal residue" evidence="2">
    <location>
        <position position="1"/>
    </location>
</feature>